<evidence type="ECO:0000313" key="2">
    <source>
        <dbReference type="EMBL" id="PPQ99274.1"/>
    </source>
</evidence>
<organism evidence="2 3">
    <name type="scientific">Gymnopilus dilepis</name>
    <dbReference type="NCBI Taxonomy" id="231916"/>
    <lineage>
        <taxon>Eukaryota</taxon>
        <taxon>Fungi</taxon>
        <taxon>Dikarya</taxon>
        <taxon>Basidiomycota</taxon>
        <taxon>Agaricomycotina</taxon>
        <taxon>Agaricomycetes</taxon>
        <taxon>Agaricomycetidae</taxon>
        <taxon>Agaricales</taxon>
        <taxon>Agaricineae</taxon>
        <taxon>Hymenogastraceae</taxon>
        <taxon>Gymnopilus</taxon>
    </lineage>
</organism>
<feature type="domain" description="Cyanovirin-N" evidence="1">
    <location>
        <begin position="16"/>
        <end position="114"/>
    </location>
</feature>
<dbReference type="InterPro" id="IPR036673">
    <property type="entry name" value="Cyanovirin-N_sf"/>
</dbReference>
<dbReference type="Pfam" id="PF08881">
    <property type="entry name" value="CVNH"/>
    <property type="match status" value="1"/>
</dbReference>
<evidence type="ECO:0000259" key="1">
    <source>
        <dbReference type="SMART" id="SM01111"/>
    </source>
</evidence>
<reference evidence="2 3" key="1">
    <citation type="journal article" date="2018" name="Evol. Lett.">
        <title>Horizontal gene cluster transfer increased hallucinogenic mushroom diversity.</title>
        <authorList>
            <person name="Reynolds H.T."/>
            <person name="Vijayakumar V."/>
            <person name="Gluck-Thaler E."/>
            <person name="Korotkin H.B."/>
            <person name="Matheny P.B."/>
            <person name="Slot J.C."/>
        </authorList>
    </citation>
    <scope>NUCLEOTIDE SEQUENCE [LARGE SCALE GENOMIC DNA]</scope>
    <source>
        <strain evidence="2 3">SRW20</strain>
    </source>
</reference>
<dbReference type="EMBL" id="NHYE01001073">
    <property type="protein sequence ID" value="PPQ99274.1"/>
    <property type="molecule type" value="Genomic_DNA"/>
</dbReference>
<dbReference type="InParanoid" id="A0A409Y8L3"/>
<name>A0A409Y8L3_9AGAR</name>
<dbReference type="SUPFAM" id="SSF51322">
    <property type="entry name" value="Cyanovirin-N"/>
    <property type="match status" value="1"/>
</dbReference>
<dbReference type="InterPro" id="IPR011058">
    <property type="entry name" value="Cyanovirin-N"/>
</dbReference>
<comment type="caution">
    <text evidence="2">The sequence shown here is derived from an EMBL/GenBank/DDBJ whole genome shotgun (WGS) entry which is preliminary data.</text>
</comment>
<proteinExistence type="predicted"/>
<gene>
    <name evidence="2" type="ORF">CVT26_014090</name>
</gene>
<dbReference type="OrthoDB" id="3056812at2759"/>
<dbReference type="Proteomes" id="UP000284706">
    <property type="component" value="Unassembled WGS sequence"/>
</dbReference>
<dbReference type="SMART" id="SM01111">
    <property type="entry name" value="CVNH"/>
    <property type="match status" value="1"/>
</dbReference>
<keyword evidence="3" id="KW-1185">Reference proteome</keyword>
<dbReference type="AlphaFoldDB" id="A0A409Y8L3"/>
<protein>
    <recommendedName>
        <fullName evidence="1">Cyanovirin-N domain-containing protein</fullName>
    </recommendedName>
</protein>
<evidence type="ECO:0000313" key="3">
    <source>
        <dbReference type="Proteomes" id="UP000284706"/>
    </source>
</evidence>
<accession>A0A409Y8L3</accession>
<dbReference type="Gene3D" id="2.30.60.10">
    <property type="entry name" value="Cyanovirin-N"/>
    <property type="match status" value="1"/>
</dbReference>
<sequence length="183" mass="20319">MPLIDQAPGIPIGDGVTSVGLLVTPSRIQFSRLPSEGGGTVSIDLDRCIGNVNGELTVGFQNFSQSSRNIRLSYAFGQDLGILEAECRRSDGSWVKSRINLFEYMRMFKGNLEVVYRSTESAIYGNLNKIFSGAPVGPAFAPGTQMLLDSKSPYKEDGRHWNPNHQYWEDKLGYHIWVGEVDK</sequence>